<dbReference type="SUPFAM" id="SSF55315">
    <property type="entry name" value="L30e-like"/>
    <property type="match status" value="1"/>
</dbReference>
<dbReference type="Proteomes" id="UP000186583">
    <property type="component" value="Unassembled WGS sequence"/>
</dbReference>
<evidence type="ECO:0000256" key="2">
    <source>
        <dbReference type="ARBA" id="ARBA00004496"/>
    </source>
</evidence>
<dbReference type="Pfam" id="PF03464">
    <property type="entry name" value="eRF1_2"/>
    <property type="match status" value="1"/>
</dbReference>
<dbReference type="Gene3D" id="3.30.1330.30">
    <property type="match status" value="1"/>
</dbReference>
<evidence type="ECO:0000256" key="7">
    <source>
        <dbReference type="ARBA" id="ARBA00022776"/>
    </source>
</evidence>
<comment type="similarity">
    <text evidence="3 10">Belongs to the eukaryotic release factor 1 family. Pelota subfamily.</text>
</comment>
<dbReference type="OrthoDB" id="10249111at2759"/>
<keyword evidence="13" id="KW-1185">Reference proteome</keyword>
<reference evidence="12 13" key="1">
    <citation type="submission" date="2016-11" db="EMBL/GenBank/DDBJ databases">
        <title>Draft Genome Assembly of Colletotrichum chlorophyti a pathogen of herbaceous plants.</title>
        <authorList>
            <person name="Gan P."/>
            <person name="Narusaka M."/>
            <person name="Tsushima A."/>
            <person name="Narusaka Y."/>
            <person name="Takano Y."/>
            <person name="Shirasu K."/>
        </authorList>
    </citation>
    <scope>NUCLEOTIDE SEQUENCE [LARGE SCALE GENOMIC DNA]</scope>
    <source>
        <strain evidence="12 13">NTL11</strain>
    </source>
</reference>
<dbReference type="FunFam" id="2.30.30.870:FF:000001">
    <property type="entry name" value="Protein pelota homolog"/>
    <property type="match status" value="1"/>
</dbReference>
<sequence>MKLMPTKSSTKTAHNLGDDAVTLMPEDSEDMWHAYNLISAGDFVLAHAVRKVVGETKTGSLISDRVHTVLAIKVKKTFFDPHVGQLQVSGTVRSENPYVSLGQHHTLDLEVGRPFTISKPDGWDSVAKDTLNEGLSDDKDGAMAAVVMQEGIATICLITQFRTVVKQRIDSIIPKKQSASSATEKAMKRFHEKVLTTLLRTVNFDNPRPLLLASPGFVAADFRKYIADEGRDKSNKKLLAIAKDAIVIHTNTGHVHSLNEVLKSPEMGQKLKNFKFTRETKLMDQFHERLRNDDGRAWYGLTSVTKAVEEGAIGPGGGALIVNNDLFRSSDLETRKKYVALVDKVKANGGDVSILSSDHESGKRLAMLGGIAAILSYPIYDLDDEDGASEGGDAADGENMII</sequence>
<dbReference type="SUPFAM" id="SSF159065">
    <property type="entry name" value="Dom34/Pelota N-terminal domain-like"/>
    <property type="match status" value="1"/>
</dbReference>
<dbReference type="InterPro" id="IPR005140">
    <property type="entry name" value="eRF1_Pelota-like_N"/>
</dbReference>
<dbReference type="SMART" id="SM01194">
    <property type="entry name" value="eRF1_1"/>
    <property type="match status" value="1"/>
</dbReference>
<dbReference type="STRING" id="708187.A0A1Q8RMF1"/>
<dbReference type="NCBIfam" id="TIGR00111">
    <property type="entry name" value="pelota"/>
    <property type="match status" value="1"/>
</dbReference>
<keyword evidence="8" id="KW-0469">Meiosis</keyword>
<evidence type="ECO:0000256" key="5">
    <source>
        <dbReference type="ARBA" id="ARBA00022618"/>
    </source>
</evidence>
<dbReference type="GO" id="GO:0071025">
    <property type="term" value="P:RNA surveillance"/>
    <property type="evidence" value="ECO:0007669"/>
    <property type="project" value="InterPro"/>
</dbReference>
<dbReference type="Gene3D" id="2.30.30.870">
    <property type="entry name" value="Pelota, domain A"/>
    <property type="match status" value="1"/>
</dbReference>
<keyword evidence="4 10" id="KW-0963">Cytoplasm</keyword>
<accession>A0A1Q8RMF1</accession>
<dbReference type="GO" id="GO:0070966">
    <property type="term" value="P:nuclear-transcribed mRNA catabolic process, no-go decay"/>
    <property type="evidence" value="ECO:0007669"/>
    <property type="project" value="InterPro"/>
</dbReference>
<evidence type="ECO:0000256" key="1">
    <source>
        <dbReference type="ARBA" id="ARBA00001968"/>
    </source>
</evidence>
<comment type="caution">
    <text evidence="12">The sequence shown here is derived from an EMBL/GenBank/DDBJ whole genome shotgun (WGS) entry which is preliminary data.</text>
</comment>
<dbReference type="FunFam" id="3.30.1330.30:FF:000008">
    <property type="entry name" value="Protein pelota homolog"/>
    <property type="match status" value="1"/>
</dbReference>
<dbReference type="EMBL" id="MPGH01000164">
    <property type="protein sequence ID" value="OLN85492.1"/>
    <property type="molecule type" value="Genomic_DNA"/>
</dbReference>
<dbReference type="InterPro" id="IPR038069">
    <property type="entry name" value="Pelota/DOM34_N"/>
</dbReference>
<evidence type="ECO:0000256" key="3">
    <source>
        <dbReference type="ARBA" id="ARBA00009504"/>
    </source>
</evidence>
<dbReference type="GO" id="GO:0046872">
    <property type="term" value="F:metal ion binding"/>
    <property type="evidence" value="ECO:0007669"/>
    <property type="project" value="UniProtKB-KW"/>
</dbReference>
<evidence type="ECO:0000256" key="9">
    <source>
        <dbReference type="ARBA" id="ARBA00023306"/>
    </source>
</evidence>
<name>A0A1Q8RMF1_9PEZI</name>
<proteinExistence type="inferred from homology"/>
<dbReference type="AlphaFoldDB" id="A0A1Q8RMF1"/>
<feature type="domain" description="eRF1/Pelota-like N-terminal" evidence="11">
    <location>
        <begin position="6"/>
        <end position="136"/>
    </location>
</feature>
<dbReference type="GO" id="GO:0070481">
    <property type="term" value="P:nuclear-transcribed mRNA catabolic process, non-stop decay"/>
    <property type="evidence" value="ECO:0007669"/>
    <property type="project" value="InterPro"/>
</dbReference>
<comment type="subcellular location">
    <subcellularLocation>
        <location evidence="2 10">Cytoplasm</location>
    </subcellularLocation>
</comment>
<keyword evidence="7" id="KW-0498">Mitosis</keyword>
<dbReference type="Gene3D" id="3.30.420.60">
    <property type="entry name" value="eRF1 domain 2"/>
    <property type="match status" value="1"/>
</dbReference>
<evidence type="ECO:0000256" key="4">
    <source>
        <dbReference type="ARBA" id="ARBA00022490"/>
    </source>
</evidence>
<dbReference type="InterPro" id="IPR058547">
    <property type="entry name" value="Pelota_N"/>
</dbReference>
<dbReference type="GO" id="GO:0051301">
    <property type="term" value="P:cell division"/>
    <property type="evidence" value="ECO:0007669"/>
    <property type="project" value="UniProtKB-KW"/>
</dbReference>
<dbReference type="GO" id="GO:1990533">
    <property type="term" value="C:Dom34-Hbs1 complex"/>
    <property type="evidence" value="ECO:0007669"/>
    <property type="project" value="UniProtKB-ARBA"/>
</dbReference>
<evidence type="ECO:0000256" key="10">
    <source>
        <dbReference type="RuleBase" id="RU362019"/>
    </source>
</evidence>
<dbReference type="InterPro" id="IPR005142">
    <property type="entry name" value="eRF1_3"/>
</dbReference>
<evidence type="ECO:0000259" key="11">
    <source>
        <dbReference type="SMART" id="SM01194"/>
    </source>
</evidence>
<dbReference type="InterPro" id="IPR005141">
    <property type="entry name" value="eRF1_2"/>
</dbReference>
<dbReference type="InterPro" id="IPR042226">
    <property type="entry name" value="eFR1_2_sf"/>
</dbReference>
<evidence type="ECO:0000256" key="8">
    <source>
        <dbReference type="ARBA" id="ARBA00023254"/>
    </source>
</evidence>
<keyword evidence="6 10" id="KW-0479">Metal-binding</keyword>
<dbReference type="GO" id="GO:0070651">
    <property type="term" value="P:nonfunctional rRNA decay"/>
    <property type="evidence" value="ECO:0007669"/>
    <property type="project" value="TreeGrafter"/>
</dbReference>
<evidence type="ECO:0000313" key="12">
    <source>
        <dbReference type="EMBL" id="OLN85492.1"/>
    </source>
</evidence>
<dbReference type="GO" id="GO:0032790">
    <property type="term" value="P:ribosome disassembly"/>
    <property type="evidence" value="ECO:0007669"/>
    <property type="project" value="TreeGrafter"/>
</dbReference>
<comment type="cofactor">
    <cofactor evidence="1 10">
        <name>a divalent metal cation</name>
        <dbReference type="ChEBI" id="CHEBI:60240"/>
    </cofactor>
</comment>
<dbReference type="InterPro" id="IPR004405">
    <property type="entry name" value="TF_pelota"/>
</dbReference>
<dbReference type="GO" id="GO:0051321">
    <property type="term" value="P:meiotic cell cycle"/>
    <property type="evidence" value="ECO:0007669"/>
    <property type="project" value="UniProtKB-KW"/>
</dbReference>
<dbReference type="SUPFAM" id="SSF53137">
    <property type="entry name" value="Translational machinery components"/>
    <property type="match status" value="1"/>
</dbReference>
<dbReference type="Pfam" id="PF26356">
    <property type="entry name" value="Pelota_N"/>
    <property type="match status" value="1"/>
</dbReference>
<dbReference type="GO" id="GO:0006412">
    <property type="term" value="P:translation"/>
    <property type="evidence" value="ECO:0007669"/>
    <property type="project" value="UniProtKB-ARBA"/>
</dbReference>
<keyword evidence="5" id="KW-0132">Cell division</keyword>
<protein>
    <recommendedName>
        <fullName evidence="10">Protein DOM34 homolog</fullName>
    </recommendedName>
</protein>
<dbReference type="GO" id="GO:0005737">
    <property type="term" value="C:cytoplasm"/>
    <property type="evidence" value="ECO:0007669"/>
    <property type="project" value="UniProtKB-SubCell"/>
</dbReference>
<gene>
    <name evidence="12" type="ORF">CCHL11_08057</name>
</gene>
<dbReference type="PANTHER" id="PTHR10853:SF0">
    <property type="entry name" value="PROTEIN PELOTA HOMOLOG"/>
    <property type="match status" value="1"/>
</dbReference>
<dbReference type="PANTHER" id="PTHR10853">
    <property type="entry name" value="PELOTA"/>
    <property type="match status" value="1"/>
</dbReference>
<evidence type="ECO:0000256" key="6">
    <source>
        <dbReference type="ARBA" id="ARBA00022723"/>
    </source>
</evidence>
<keyword evidence="9" id="KW-0131">Cell cycle</keyword>
<dbReference type="Pfam" id="PF03465">
    <property type="entry name" value="eRF1_3"/>
    <property type="match status" value="1"/>
</dbReference>
<comment type="function">
    <text evidence="10">Component of the Dom34-Hbs1 complex, a complex that recognizes stalled ribosomes and triggers the No-Go Decay (NGD) pathway (PubMed:20890290). In the Dom34-Hbs1 complex, dom34 recognizes ribosomes stalled at the 3' end of an mRNA and engages stalled ribosomes by destabilizing mRNA in the mRNA channel. Following ribosome-binding, the Dom34-Hbs1 complex promotes the disassembly of stalled ribosomes, followed by degradation of damaged mRNAs as part of the NGD pathway.</text>
</comment>
<organism evidence="12 13">
    <name type="scientific">Colletotrichum chlorophyti</name>
    <dbReference type="NCBI Taxonomy" id="708187"/>
    <lineage>
        <taxon>Eukaryota</taxon>
        <taxon>Fungi</taxon>
        <taxon>Dikarya</taxon>
        <taxon>Ascomycota</taxon>
        <taxon>Pezizomycotina</taxon>
        <taxon>Sordariomycetes</taxon>
        <taxon>Hypocreomycetidae</taxon>
        <taxon>Glomerellales</taxon>
        <taxon>Glomerellaceae</taxon>
        <taxon>Colletotrichum</taxon>
    </lineage>
</organism>
<dbReference type="InterPro" id="IPR029064">
    <property type="entry name" value="Ribosomal_eL30-like_sf"/>
</dbReference>
<evidence type="ECO:0000313" key="13">
    <source>
        <dbReference type="Proteomes" id="UP000186583"/>
    </source>
</evidence>
<dbReference type="FunFam" id="3.30.420.60:FF:000004">
    <property type="entry name" value="Protein DOM34 homolog"/>
    <property type="match status" value="1"/>
</dbReference>